<evidence type="ECO:0000256" key="1">
    <source>
        <dbReference type="ARBA" id="ARBA00009995"/>
    </source>
</evidence>
<reference evidence="7 8" key="1">
    <citation type="submission" date="2020-08" db="EMBL/GenBank/DDBJ databases">
        <authorList>
            <person name="Koutsovoulos G."/>
            <person name="Danchin GJ E."/>
        </authorList>
    </citation>
    <scope>NUCLEOTIDE SEQUENCE [LARGE SCALE GENOMIC DNA]</scope>
</reference>
<dbReference type="CDD" id="cd03784">
    <property type="entry name" value="GT1_Gtf-like"/>
    <property type="match status" value="1"/>
</dbReference>
<dbReference type="InterPro" id="IPR050271">
    <property type="entry name" value="UDP-glycosyltransferase"/>
</dbReference>
<keyword evidence="4" id="KW-0808">Transferase</keyword>
<keyword evidence="6" id="KW-0472">Membrane</keyword>
<gene>
    <name evidence="7" type="ORF">MENT_LOCUS51217</name>
</gene>
<dbReference type="SUPFAM" id="SSF53756">
    <property type="entry name" value="UDP-Glycosyltransferase/glycogen phosphorylase"/>
    <property type="match status" value="1"/>
</dbReference>
<dbReference type="EC" id="2.4.1.17" evidence="2"/>
<evidence type="ECO:0000256" key="2">
    <source>
        <dbReference type="ARBA" id="ARBA00012544"/>
    </source>
</evidence>
<dbReference type="Proteomes" id="UP000580250">
    <property type="component" value="Unassembled WGS sequence"/>
</dbReference>
<keyword evidence="6" id="KW-0812">Transmembrane</keyword>
<protein>
    <recommendedName>
        <fullName evidence="2">glucuronosyltransferase</fullName>
        <ecNumber evidence="2">2.4.1.17</ecNumber>
    </recommendedName>
</protein>
<dbReference type="Gene3D" id="3.40.50.2000">
    <property type="entry name" value="Glycogen Phosphorylase B"/>
    <property type="match status" value="1"/>
</dbReference>
<dbReference type="OrthoDB" id="5835829at2759"/>
<keyword evidence="3" id="KW-0328">Glycosyltransferase</keyword>
<name>A0A6V7XF93_MELEN</name>
<comment type="caution">
    <text evidence="7">The sequence shown here is derived from an EMBL/GenBank/DDBJ whole genome shotgun (WGS) entry which is preliminary data.</text>
</comment>
<dbReference type="GO" id="GO:0015020">
    <property type="term" value="F:glucuronosyltransferase activity"/>
    <property type="evidence" value="ECO:0007669"/>
    <property type="project" value="UniProtKB-EC"/>
</dbReference>
<dbReference type="PANTHER" id="PTHR48043:SF143">
    <property type="entry name" value="UDP-GLUCURONOSYLTRANSFERASE"/>
    <property type="match status" value="1"/>
</dbReference>
<organism evidence="7 8">
    <name type="scientific">Meloidogyne enterolobii</name>
    <name type="common">Root-knot nematode worm</name>
    <name type="synonym">Meloidogyne mayaguensis</name>
    <dbReference type="NCBI Taxonomy" id="390850"/>
    <lineage>
        <taxon>Eukaryota</taxon>
        <taxon>Metazoa</taxon>
        <taxon>Ecdysozoa</taxon>
        <taxon>Nematoda</taxon>
        <taxon>Chromadorea</taxon>
        <taxon>Rhabditida</taxon>
        <taxon>Tylenchina</taxon>
        <taxon>Tylenchomorpha</taxon>
        <taxon>Tylenchoidea</taxon>
        <taxon>Meloidogynidae</taxon>
        <taxon>Meloidogyninae</taxon>
        <taxon>Meloidogyne</taxon>
    </lineage>
</organism>
<evidence type="ECO:0000313" key="7">
    <source>
        <dbReference type="EMBL" id="CAD2197938.1"/>
    </source>
</evidence>
<comment type="similarity">
    <text evidence="1">Belongs to the UDP-glycosyltransferase family.</text>
</comment>
<comment type="catalytic activity">
    <reaction evidence="5">
        <text>glucuronate acceptor + UDP-alpha-D-glucuronate = acceptor beta-D-glucuronoside + UDP + H(+)</text>
        <dbReference type="Rhea" id="RHEA:21032"/>
        <dbReference type="ChEBI" id="CHEBI:15378"/>
        <dbReference type="ChEBI" id="CHEBI:58052"/>
        <dbReference type="ChEBI" id="CHEBI:58223"/>
        <dbReference type="ChEBI" id="CHEBI:132367"/>
        <dbReference type="ChEBI" id="CHEBI:132368"/>
        <dbReference type="EC" id="2.4.1.17"/>
    </reaction>
</comment>
<dbReference type="InterPro" id="IPR002213">
    <property type="entry name" value="UDP_glucos_trans"/>
</dbReference>
<evidence type="ECO:0000256" key="4">
    <source>
        <dbReference type="ARBA" id="ARBA00022679"/>
    </source>
</evidence>
<dbReference type="EMBL" id="CAJEWN010001498">
    <property type="protein sequence ID" value="CAD2197938.1"/>
    <property type="molecule type" value="Genomic_DNA"/>
</dbReference>
<dbReference type="AlphaFoldDB" id="A0A6V7XF93"/>
<dbReference type="Pfam" id="PF00201">
    <property type="entry name" value="UDPGT"/>
    <property type="match status" value="1"/>
</dbReference>
<dbReference type="FunFam" id="3.40.50.2000:FF:000021">
    <property type="entry name" value="UDP-glucuronosyltransferase"/>
    <property type="match status" value="1"/>
</dbReference>
<evidence type="ECO:0000313" key="8">
    <source>
        <dbReference type="Proteomes" id="UP000580250"/>
    </source>
</evidence>
<accession>A0A6V7XF93</accession>
<evidence type="ECO:0000256" key="5">
    <source>
        <dbReference type="ARBA" id="ARBA00047475"/>
    </source>
</evidence>
<dbReference type="PANTHER" id="PTHR48043">
    <property type="entry name" value="EG:EG0003.4 PROTEIN-RELATED"/>
    <property type="match status" value="1"/>
</dbReference>
<evidence type="ECO:0000256" key="3">
    <source>
        <dbReference type="ARBA" id="ARBA00022676"/>
    </source>
</evidence>
<feature type="transmembrane region" description="Helical" evidence="6">
    <location>
        <begin position="408"/>
        <end position="433"/>
    </location>
</feature>
<proteinExistence type="inferred from homology"/>
<sequence>MIAEMSFKKVDLPMDFIIGSIFQQTFNNACEKFLLVSEKLFDKLRNEKFDIIISEQLNFCGAGVGHLLNIPTNILVSSCPIQEHVASILGLSNPASYIPSLYDSNLPDKMSIYERTTNLFRQFAGYVYTIYGVDPLTKIFKKHYGAAFPDLRTIVAESPFVFVNVDEFLDFPRPIFSNIIYIGGLGMEEGKNTKINKIEDPINIEMSTKGKKGVIFFSTGTIMRTTDMGENFRRNVLLTFSQLTDYHFIVKIENDDNFSLNFAKQFKNIFVTSWAPQTFILKHPRLKLFITHGGYNSLMESARAGIPLISMGFFADQYRNGRVAERNGWGLPFDKRLLLNGNEEFKEAILQVIESPSYLKSAKRIQKLVLNKPFSAEERLLRSIRFLEISGGKLPELLPESRNMSTIAFYNLDILILATISSTLLIFIFWRFLKFLSAGYIKIRATSFNKKKEKENKKNE</sequence>
<evidence type="ECO:0000256" key="6">
    <source>
        <dbReference type="SAM" id="Phobius"/>
    </source>
</evidence>
<keyword evidence="6" id="KW-1133">Transmembrane helix</keyword>